<comment type="catalytic activity">
    <reaction evidence="12">
        <text>L-threonyl-[protein] + ATP = O-phospho-L-threonyl-[protein] + ADP + H(+)</text>
        <dbReference type="Rhea" id="RHEA:46608"/>
        <dbReference type="Rhea" id="RHEA-COMP:11060"/>
        <dbReference type="Rhea" id="RHEA-COMP:11605"/>
        <dbReference type="ChEBI" id="CHEBI:15378"/>
        <dbReference type="ChEBI" id="CHEBI:30013"/>
        <dbReference type="ChEBI" id="CHEBI:30616"/>
        <dbReference type="ChEBI" id="CHEBI:61977"/>
        <dbReference type="ChEBI" id="CHEBI:456216"/>
        <dbReference type="EC" id="2.7.11.1"/>
    </reaction>
</comment>
<dbReference type="InterPro" id="IPR012993">
    <property type="entry name" value="UME"/>
</dbReference>
<dbReference type="PROSITE" id="PS51189">
    <property type="entry name" value="FAT"/>
    <property type="match status" value="1"/>
</dbReference>
<dbReference type="GO" id="GO:0005524">
    <property type="term" value="F:ATP binding"/>
    <property type="evidence" value="ECO:0007669"/>
    <property type="project" value="UniProtKB-KW"/>
</dbReference>
<dbReference type="InterPro" id="IPR016024">
    <property type="entry name" value="ARM-type_fold"/>
</dbReference>
<dbReference type="InterPro" id="IPR000403">
    <property type="entry name" value="PI3/4_kinase_cat_dom"/>
</dbReference>
<dbReference type="Pfam" id="PF25030">
    <property type="entry name" value="M-HEAT_ATR"/>
    <property type="match status" value="1"/>
</dbReference>
<dbReference type="PANTHER" id="PTHR11139">
    <property type="entry name" value="ATAXIA TELANGIECTASIA MUTATED ATM -RELATED"/>
    <property type="match status" value="1"/>
</dbReference>
<evidence type="ECO:0000259" key="14">
    <source>
        <dbReference type="PROSITE" id="PS50290"/>
    </source>
</evidence>
<feature type="domain" description="PI3K/PI4K catalytic" evidence="14">
    <location>
        <begin position="1575"/>
        <end position="1892"/>
    </location>
</feature>
<dbReference type="InterPro" id="IPR036940">
    <property type="entry name" value="PI3/4_kinase_cat_sf"/>
</dbReference>
<dbReference type="Gene3D" id="1.10.1070.11">
    <property type="entry name" value="Phosphatidylinositol 3-/4-kinase, catalytic domain"/>
    <property type="match status" value="1"/>
</dbReference>
<dbReference type="PANTHER" id="PTHR11139:SF125">
    <property type="entry name" value="SERINE_THREONINE-PROTEIN KINASE MEC1"/>
    <property type="match status" value="1"/>
</dbReference>
<dbReference type="Pfam" id="PF23593">
    <property type="entry name" value="HEAT_ATR"/>
    <property type="match status" value="1"/>
</dbReference>
<keyword evidence="6" id="KW-0547">Nucleotide-binding</keyword>
<evidence type="ECO:0000256" key="2">
    <source>
        <dbReference type="ARBA" id="ARBA00010769"/>
    </source>
</evidence>
<keyword evidence="18" id="KW-1185">Reference proteome</keyword>
<dbReference type="InterPro" id="IPR018936">
    <property type="entry name" value="PI3/4_kinase_CS"/>
</dbReference>
<dbReference type="InterPro" id="IPR057564">
    <property type="entry name" value="HEAT_ATR"/>
</dbReference>
<feature type="domain" description="FAT" evidence="15">
    <location>
        <begin position="987"/>
        <end position="1541"/>
    </location>
</feature>
<evidence type="ECO:0000256" key="13">
    <source>
        <dbReference type="ARBA" id="ARBA00048679"/>
    </source>
</evidence>
<keyword evidence="4" id="KW-0723">Serine/threonine-protein kinase</keyword>
<dbReference type="GO" id="GO:0004674">
    <property type="term" value="F:protein serine/threonine kinase activity"/>
    <property type="evidence" value="ECO:0007669"/>
    <property type="project" value="UniProtKB-KW"/>
</dbReference>
<keyword evidence="11" id="KW-0539">Nucleus</keyword>
<reference evidence="17 18" key="1">
    <citation type="submission" date="2019-02" db="EMBL/GenBank/DDBJ databases">
        <title>Genome sequencing of the rare red list fungi Antrodiella citrinella (Flaviporus citrinellus).</title>
        <authorList>
            <person name="Buettner E."/>
            <person name="Kellner H."/>
        </authorList>
    </citation>
    <scope>NUCLEOTIDE SEQUENCE [LARGE SCALE GENOMIC DNA]</scope>
    <source>
        <strain evidence="17 18">DSM 108506</strain>
    </source>
</reference>
<organism evidence="17 18">
    <name type="scientific">Antrodiella citrinella</name>
    <dbReference type="NCBI Taxonomy" id="2447956"/>
    <lineage>
        <taxon>Eukaryota</taxon>
        <taxon>Fungi</taxon>
        <taxon>Dikarya</taxon>
        <taxon>Basidiomycota</taxon>
        <taxon>Agaricomycotina</taxon>
        <taxon>Agaricomycetes</taxon>
        <taxon>Polyporales</taxon>
        <taxon>Steccherinaceae</taxon>
        <taxon>Antrodiella</taxon>
    </lineage>
</organism>
<dbReference type="PROSITE" id="PS50290">
    <property type="entry name" value="PI3_4_KINASE_3"/>
    <property type="match status" value="1"/>
</dbReference>
<dbReference type="Pfam" id="PF08064">
    <property type="entry name" value="UME"/>
    <property type="match status" value="1"/>
</dbReference>
<dbReference type="InterPro" id="IPR056802">
    <property type="entry name" value="ATR-like_M-HEAT"/>
</dbReference>
<dbReference type="EC" id="2.7.11.1" evidence="3"/>
<comment type="catalytic activity">
    <reaction evidence="13">
        <text>L-seryl-[protein] + ATP = O-phospho-L-seryl-[protein] + ADP + H(+)</text>
        <dbReference type="Rhea" id="RHEA:17989"/>
        <dbReference type="Rhea" id="RHEA-COMP:9863"/>
        <dbReference type="Rhea" id="RHEA-COMP:11604"/>
        <dbReference type="ChEBI" id="CHEBI:15378"/>
        <dbReference type="ChEBI" id="CHEBI:29999"/>
        <dbReference type="ChEBI" id="CHEBI:30616"/>
        <dbReference type="ChEBI" id="CHEBI:83421"/>
        <dbReference type="ChEBI" id="CHEBI:456216"/>
        <dbReference type="EC" id="2.7.11.1"/>
    </reaction>
</comment>
<evidence type="ECO:0000256" key="9">
    <source>
        <dbReference type="ARBA" id="ARBA00022840"/>
    </source>
</evidence>
<dbReference type="InterPro" id="IPR011009">
    <property type="entry name" value="Kinase-like_dom_sf"/>
</dbReference>
<dbReference type="Pfam" id="PF02260">
    <property type="entry name" value="FATC"/>
    <property type="match status" value="1"/>
</dbReference>
<evidence type="ECO:0000256" key="12">
    <source>
        <dbReference type="ARBA" id="ARBA00047899"/>
    </source>
</evidence>
<dbReference type="Pfam" id="PF02259">
    <property type="entry name" value="FAT"/>
    <property type="match status" value="1"/>
</dbReference>
<protein>
    <recommendedName>
        <fullName evidence="3">non-specific serine/threonine protein kinase</fullName>
        <ecNumber evidence="3">2.7.11.1</ecNumber>
    </recommendedName>
</protein>
<dbReference type="OrthoDB" id="381190at2759"/>
<evidence type="ECO:0000256" key="8">
    <source>
        <dbReference type="ARBA" id="ARBA00022777"/>
    </source>
</evidence>
<evidence type="ECO:0000256" key="1">
    <source>
        <dbReference type="ARBA" id="ARBA00004123"/>
    </source>
</evidence>
<comment type="caution">
    <text evidence="17">The sequence shown here is derived from an EMBL/GenBank/DDBJ whole genome shotgun (WGS) entry which is preliminary data.</text>
</comment>
<sequence>MCELAEHMCNYVLLRRLHEGPQPAWEDTYSQLQQIYQRPLAESPSYAEVQAVVSAFHTREWIEDDSELRNLGSVYLRGLVPHMDESNLHDLKEALSNGVAEADELLPLVDQRLEFLDSMYADGKDQAKVQRPSWRSRVKTIVQAIVEPDEISWTDDNDSLSDSQYIARALTEVESRCDRGMKNENRGVRLSAGRALAELVRLYQAIDGASAIRTESLFKNLLRICDSPDSQLTETALITAGYIGKVATSEVLYRVISCLISYMGHTNLVVKGSANMQLLAIAKHHKKQPYSLLSPYMSQIAPKLVARLPTQPMVLAEVSRIICLAPNVFISLTIHHTLPQVFANRDHKALEAMSKELGQKPSTMFLNAAPSILAHAFLLPPGQTNSVLTFVVDVLREASNGAAIDISSVVKSCLMNLLAELVIVMGQEDDYAVDRATQALLKVDSALNDVRSQARARTSSERGVPAMLKGQMLGILTHLNDLLRDVKGKKASENKKQIIRSLGPFVLQVGPAVSNVAPQLMATMQTMIAVPEFAEVTLSSWLTFLMTLDLRDLGAQVGPSSASFVGYWHTFSSNACEIAKRCLDYIVVEKGQQLGDHMDDLVDLGTIPQLAATHQHLVNLRRTWTPAFKLGKLLERAASDNITVALRSLEELKTFMSSNDVFLGTLASGDMFDPLVASILGTLLAAACRDTEGIEPLRRLAFDCIGILGAVDPDRFELNTGESKMIMLSNFTDENESVAFALHMMSDVLVSAFRSTSDIAHQSHLAYVLQELLRFCKFQGTLVNPGAGGGSVPLKVRNRWNGLPKHVVETVTPLLDARYSLQVRAASNIQHPIYCQSSIPTYREWIQSWAEYLIGQTSHHAKTIFVHFMSVVRNKDVGVAHHLLPHLVLNVLISGDMTAAQNIRSELLAVLEDQVNPESTSTFDKKDLSAQTVFILMDHLNKWVRVMRQDINAKRSESKRNRANVTSEAEEQLLRIDSILTSIDQSLMAKAALQCKAYGRALMSFEQQILSLRSNGVTGELQNYYERLHEIYSYLDEPDGMEGVSTMILSPSLEHQIRQHESTGKWTSAQSCWEVRLQHTPDDLQSHLGLLRCLRNLGHYDTMRTHVKGVLTRKPVWEADLTGYQIESGWIVGDWDEVQELVTHTKASSASVMLAGILLAMRTGDDSAISESLSRARQTLGAPIAAAGPRGYRRAYDAVVNLHMVHELELIHHITSGGNIPANDLRLSALLHQLSTRLSSTLPAFRIRESVLSMRRTGFGLHQIHSEPAREMVSRSWLLSAKLARKAGYWQTAYSAVLHARHTNHPFSFVESAKLVKSSGEPLRALQELNNSLKSSEMVGRHNTDMQRAHSKVIDLTTEDATDEMKQMKAKALVLRARWMNESDRYASNTVLKAFQDAAGLFQRWESGWFHLGQFHDECFKGLLPADQLVRGIRMNHNTIKCYGKSIRYGSKYIYQTVPRLLTLWLDLGEVKDIKDNNIFKKINEEVDKAITNWYTAFPQIVSRVGHGNRNVYSMLAKLIQNVIGEYPKQALWLFASVVKSTKQTRRERGMSILNKLKASHHANVEILLTLMAEFYDEIEVMKSLARPRKITIQGSNGQKYMFLGKPKDDLRKDARLMDFNAIINKLLKSNSESRRRQLHIRTYGVVTLNEECGFIQWVPNTVPLRPLLLKSYDARNIVTRHISHELSVVLAKIKEADMPTAAKLFVEGVLPSYPPVFHEWFIETFPEPSAWLASRLTYSRTAAVMSMVGFILGLGDRHTENILLDTVTGDTVHVDFNCLFDKAKTMEVPERVPFRLTQNIVDGLGLTGPEGFFRIACEVTMQLLRDNKDSLMSVLDAFVHDPLVEWEDQKRRLEREAQRRNTEKSVDERKLAKNALYPIENKLKGIYNNSLEKPAREIPTSTLVQILIQEATDPGNLGKMYPGWAAWY</sequence>
<dbReference type="InterPro" id="IPR050517">
    <property type="entry name" value="DDR_Repair_Kinase"/>
</dbReference>
<dbReference type="InterPro" id="IPR014009">
    <property type="entry name" value="PIK_FAT"/>
</dbReference>
<keyword evidence="8" id="KW-0418">Kinase</keyword>
<dbReference type="Proteomes" id="UP000308730">
    <property type="component" value="Unassembled WGS sequence"/>
</dbReference>
<dbReference type="InterPro" id="IPR003152">
    <property type="entry name" value="FATC_dom"/>
</dbReference>
<dbReference type="GO" id="GO:0006281">
    <property type="term" value="P:DNA repair"/>
    <property type="evidence" value="ECO:0007669"/>
    <property type="project" value="UniProtKB-KW"/>
</dbReference>
<evidence type="ECO:0000256" key="7">
    <source>
        <dbReference type="ARBA" id="ARBA00022763"/>
    </source>
</evidence>
<dbReference type="Gene3D" id="3.30.1010.10">
    <property type="entry name" value="Phosphatidylinositol 3-kinase Catalytic Subunit, Chain A, domain 4"/>
    <property type="match status" value="1"/>
</dbReference>
<evidence type="ECO:0000256" key="6">
    <source>
        <dbReference type="ARBA" id="ARBA00022741"/>
    </source>
</evidence>
<gene>
    <name evidence="17" type="ORF">EUX98_g7993</name>
</gene>
<dbReference type="InterPro" id="IPR003151">
    <property type="entry name" value="PIK-rel_kinase_FAT"/>
</dbReference>
<accession>A0A4S4MCH4</accession>
<dbReference type="SMART" id="SM01343">
    <property type="entry name" value="FATC"/>
    <property type="match status" value="1"/>
</dbReference>
<proteinExistence type="inferred from homology"/>
<dbReference type="CDD" id="cd00892">
    <property type="entry name" value="PIKKc_ATR"/>
    <property type="match status" value="1"/>
</dbReference>
<dbReference type="GO" id="GO:0005634">
    <property type="term" value="C:nucleus"/>
    <property type="evidence" value="ECO:0007669"/>
    <property type="project" value="UniProtKB-SubCell"/>
</dbReference>
<dbReference type="InterPro" id="IPR011989">
    <property type="entry name" value="ARM-like"/>
</dbReference>
<dbReference type="PROSITE" id="PS51190">
    <property type="entry name" value="FATC"/>
    <property type="match status" value="1"/>
</dbReference>
<dbReference type="Pfam" id="PF00454">
    <property type="entry name" value="PI3_PI4_kinase"/>
    <property type="match status" value="1"/>
</dbReference>
<evidence type="ECO:0000259" key="16">
    <source>
        <dbReference type="PROSITE" id="PS51190"/>
    </source>
</evidence>
<keyword evidence="10" id="KW-0234">DNA repair</keyword>
<feature type="domain" description="FATC" evidence="16">
    <location>
        <begin position="1897"/>
        <end position="1929"/>
    </location>
</feature>
<dbReference type="EMBL" id="SGPM01000383">
    <property type="protein sequence ID" value="THH23186.1"/>
    <property type="molecule type" value="Genomic_DNA"/>
</dbReference>
<comment type="subcellular location">
    <subcellularLocation>
        <location evidence="1">Nucleus</location>
    </subcellularLocation>
</comment>
<dbReference type="GO" id="GO:0000077">
    <property type="term" value="P:DNA damage checkpoint signaling"/>
    <property type="evidence" value="ECO:0007669"/>
    <property type="project" value="TreeGrafter"/>
</dbReference>
<keyword evidence="9" id="KW-0067">ATP-binding</keyword>
<keyword evidence="5" id="KW-0808">Transferase</keyword>
<dbReference type="PROSITE" id="PS00916">
    <property type="entry name" value="PI3_4_KINASE_2"/>
    <property type="match status" value="1"/>
</dbReference>
<dbReference type="Gene3D" id="1.25.10.10">
    <property type="entry name" value="Leucine-rich Repeat Variant"/>
    <property type="match status" value="1"/>
</dbReference>
<dbReference type="GO" id="GO:0000723">
    <property type="term" value="P:telomere maintenance"/>
    <property type="evidence" value="ECO:0007669"/>
    <property type="project" value="TreeGrafter"/>
</dbReference>
<keyword evidence="7" id="KW-0227">DNA damage</keyword>
<dbReference type="SUPFAM" id="SSF48371">
    <property type="entry name" value="ARM repeat"/>
    <property type="match status" value="1"/>
</dbReference>
<name>A0A4S4MCH4_9APHY</name>
<comment type="similarity">
    <text evidence="2">Belongs to the PI3/PI4-kinase family. ATM subfamily.</text>
</comment>
<dbReference type="SMART" id="SM00146">
    <property type="entry name" value="PI3Kc"/>
    <property type="match status" value="1"/>
</dbReference>
<dbReference type="SUPFAM" id="SSF56112">
    <property type="entry name" value="Protein kinase-like (PK-like)"/>
    <property type="match status" value="1"/>
</dbReference>
<evidence type="ECO:0000256" key="3">
    <source>
        <dbReference type="ARBA" id="ARBA00012513"/>
    </source>
</evidence>
<dbReference type="GO" id="GO:0005694">
    <property type="term" value="C:chromosome"/>
    <property type="evidence" value="ECO:0007669"/>
    <property type="project" value="TreeGrafter"/>
</dbReference>
<evidence type="ECO:0000313" key="18">
    <source>
        <dbReference type="Proteomes" id="UP000308730"/>
    </source>
</evidence>
<evidence type="ECO:0000256" key="5">
    <source>
        <dbReference type="ARBA" id="ARBA00022679"/>
    </source>
</evidence>
<evidence type="ECO:0000256" key="4">
    <source>
        <dbReference type="ARBA" id="ARBA00022527"/>
    </source>
</evidence>
<dbReference type="SMART" id="SM00802">
    <property type="entry name" value="UME"/>
    <property type="match status" value="1"/>
</dbReference>
<evidence type="ECO:0000313" key="17">
    <source>
        <dbReference type="EMBL" id="THH23186.1"/>
    </source>
</evidence>
<evidence type="ECO:0000256" key="11">
    <source>
        <dbReference type="ARBA" id="ARBA00023242"/>
    </source>
</evidence>
<evidence type="ECO:0000256" key="10">
    <source>
        <dbReference type="ARBA" id="ARBA00023204"/>
    </source>
</evidence>
<evidence type="ECO:0000259" key="15">
    <source>
        <dbReference type="PROSITE" id="PS51189"/>
    </source>
</evidence>